<dbReference type="RefSeq" id="WP_233488306.1">
    <property type="nucleotide sequence ID" value="NZ_CYTW01000002.1"/>
</dbReference>
<evidence type="ECO:0000256" key="1">
    <source>
        <dbReference type="SAM" id="SignalP"/>
    </source>
</evidence>
<protein>
    <recommendedName>
        <fullName evidence="2">Lysozyme inhibitor LprI-like N-terminal domain-containing protein</fullName>
    </recommendedName>
</protein>
<reference evidence="4" key="1">
    <citation type="submission" date="2015-09" db="EMBL/GenBank/DDBJ databases">
        <authorList>
            <person name="Rodrigo-Torres Lidia"/>
            <person name="Arahal R.David."/>
        </authorList>
    </citation>
    <scope>NUCLEOTIDE SEQUENCE [LARGE SCALE GENOMIC DNA]</scope>
    <source>
        <strain evidence="4">CECT 7735</strain>
    </source>
</reference>
<proteinExistence type="predicted"/>
<organism evidence="3 4">
    <name type="scientific">Shimia thalassica</name>
    <dbReference type="NCBI Taxonomy" id="1715693"/>
    <lineage>
        <taxon>Bacteria</taxon>
        <taxon>Pseudomonadati</taxon>
        <taxon>Pseudomonadota</taxon>
        <taxon>Alphaproteobacteria</taxon>
        <taxon>Rhodobacterales</taxon>
        <taxon>Roseobacteraceae</taxon>
    </lineage>
</organism>
<gene>
    <name evidence="3" type="ORF">PH7735_02284</name>
</gene>
<sequence>MMHIDLSFSACLLAPDSASGAHVFSGVHRTRTLLAGAMLTCLASAPAFAQDLVFDPTGTISCLATMVEDQDPTSCVGTSANACMEASPGGGSTVGMGGCLEKERLYWDGRLNAAYSKVRTAAKAIDAEMQDLGSSAPSQGEALVKMQRAWIAYRDATCDYERSLWGGGTGGGPATVSCHMYLTAEQALYLEAQEGIN</sequence>
<dbReference type="EMBL" id="CYTW01000002">
    <property type="protein sequence ID" value="CUK00023.1"/>
    <property type="molecule type" value="Genomic_DNA"/>
</dbReference>
<evidence type="ECO:0000313" key="3">
    <source>
        <dbReference type="EMBL" id="CUK00023.1"/>
    </source>
</evidence>
<dbReference type="STRING" id="1715693.PH7735_02284"/>
<dbReference type="InterPro" id="IPR009739">
    <property type="entry name" value="LprI-like_N"/>
</dbReference>
<dbReference type="Gene3D" id="1.20.1270.180">
    <property type="match status" value="1"/>
</dbReference>
<evidence type="ECO:0000313" key="4">
    <source>
        <dbReference type="Proteomes" id="UP000051870"/>
    </source>
</evidence>
<dbReference type="AlphaFoldDB" id="A0A0P1IJQ5"/>
<accession>A0A0P1IJQ5</accession>
<evidence type="ECO:0000259" key="2">
    <source>
        <dbReference type="Pfam" id="PF07007"/>
    </source>
</evidence>
<name>A0A0P1IJQ5_9RHOB</name>
<dbReference type="Pfam" id="PF07007">
    <property type="entry name" value="LprI"/>
    <property type="match status" value="1"/>
</dbReference>
<feature type="domain" description="Lysozyme inhibitor LprI-like N-terminal" evidence="2">
    <location>
        <begin position="83"/>
        <end position="190"/>
    </location>
</feature>
<feature type="signal peptide" evidence="1">
    <location>
        <begin position="1"/>
        <end position="49"/>
    </location>
</feature>
<dbReference type="GeneID" id="83881309"/>
<feature type="chain" id="PRO_5006065328" description="Lysozyme inhibitor LprI-like N-terminal domain-containing protein" evidence="1">
    <location>
        <begin position="50"/>
        <end position="197"/>
    </location>
</feature>
<dbReference type="Proteomes" id="UP000051870">
    <property type="component" value="Unassembled WGS sequence"/>
</dbReference>
<keyword evidence="4" id="KW-1185">Reference proteome</keyword>
<keyword evidence="1" id="KW-0732">Signal</keyword>